<organism evidence="2 3">
    <name type="scientific">Tilletia caries</name>
    <name type="common">wheat bunt fungus</name>
    <dbReference type="NCBI Taxonomy" id="13290"/>
    <lineage>
        <taxon>Eukaryota</taxon>
        <taxon>Fungi</taxon>
        <taxon>Dikarya</taxon>
        <taxon>Basidiomycota</taxon>
        <taxon>Ustilaginomycotina</taxon>
        <taxon>Exobasidiomycetes</taxon>
        <taxon>Tilletiales</taxon>
        <taxon>Tilletiaceae</taxon>
        <taxon>Tilletia</taxon>
    </lineage>
</organism>
<reference evidence="2" key="2">
    <citation type="journal article" date="2019" name="IMA Fungus">
        <title>Genome sequencing and comparison of five Tilletia species to identify candidate genes for the detection of regulated species infecting wheat.</title>
        <authorList>
            <person name="Nguyen H.D.T."/>
            <person name="Sultana T."/>
            <person name="Kesanakurti P."/>
            <person name="Hambleton S."/>
        </authorList>
    </citation>
    <scope>NUCLEOTIDE SEQUENCE</scope>
    <source>
        <strain evidence="2">DAOMC 238032</strain>
    </source>
</reference>
<sequence>MTRAALELYSPQLFQSLLPIEAADCGFNDLGGLDKIGAALCDVAKKHPTAAANLGLQLLHRHADLDSDEILVGYGATTLPIKRSPLSSAALSMLHPTTWGLDLVQNRFVPLEFAFAKDGAMEMPEDLDFDLSQDFANIIYKFGLERTVGLALVDPNQQPGLEITHGRANIVIPATILVPSDRFVEVLWPLWTFSKDPKAHKTCFTACYKTFKGEHVEVHEESEAGRS</sequence>
<proteinExistence type="predicted"/>
<dbReference type="AlphaFoldDB" id="A0A8T8T735"/>
<name>A0A8T8T735_9BASI</name>
<protein>
    <submittedName>
        <fullName evidence="2">Uncharacterized protein</fullName>
    </submittedName>
</protein>
<reference evidence="2" key="1">
    <citation type="submission" date="2016-04" db="EMBL/GenBank/DDBJ databases">
        <authorList>
            <person name="Nguyen H.D."/>
            <person name="Kesanakurti P."/>
            <person name="Cullis J."/>
            <person name="Levesque C.A."/>
            <person name="Hambleton S."/>
        </authorList>
    </citation>
    <scope>NUCLEOTIDE SEQUENCE</scope>
    <source>
        <strain evidence="2">DAOMC 238032</strain>
    </source>
</reference>
<accession>A0A8T8T735</accession>
<gene>
    <name evidence="2" type="ORF">A4X03_0g5402</name>
    <name evidence="1" type="ORF">JKIAZH3_G3065</name>
</gene>
<dbReference type="Proteomes" id="UP000836402">
    <property type="component" value="Unassembled WGS sequence"/>
</dbReference>
<dbReference type="Proteomes" id="UP000077671">
    <property type="component" value="Unassembled WGS sequence"/>
</dbReference>
<dbReference type="EMBL" id="LWDD02000856">
    <property type="protein sequence ID" value="KAE8256401.1"/>
    <property type="molecule type" value="Genomic_DNA"/>
</dbReference>
<reference evidence="1" key="3">
    <citation type="submission" date="2020-10" db="EMBL/GenBank/DDBJ databases">
        <authorList>
            <person name="Sedaghatjoo S."/>
        </authorList>
    </citation>
    <scope>NUCLEOTIDE SEQUENCE</scope>
    <source>
        <strain evidence="1">AZH3</strain>
    </source>
</reference>
<evidence type="ECO:0000313" key="3">
    <source>
        <dbReference type="Proteomes" id="UP000077671"/>
    </source>
</evidence>
<evidence type="ECO:0000313" key="4">
    <source>
        <dbReference type="Proteomes" id="UP000836402"/>
    </source>
</evidence>
<comment type="caution">
    <text evidence="2">The sequence shown here is derived from an EMBL/GenBank/DDBJ whole genome shotgun (WGS) entry which is preliminary data.</text>
</comment>
<dbReference type="EMBL" id="CAJHJG010000098">
    <property type="protein sequence ID" value="CAD6897236.1"/>
    <property type="molecule type" value="Genomic_DNA"/>
</dbReference>
<keyword evidence="4" id="KW-1185">Reference proteome</keyword>
<evidence type="ECO:0000313" key="2">
    <source>
        <dbReference type="EMBL" id="KAE8256401.1"/>
    </source>
</evidence>
<evidence type="ECO:0000313" key="1">
    <source>
        <dbReference type="EMBL" id="CAD6897236.1"/>
    </source>
</evidence>